<reference evidence="8" key="1">
    <citation type="submission" date="2024-07" db="EMBL/GenBank/DDBJ databases">
        <title>Two chromosome-level genome assemblies of Korean endemic species Abeliophyllum distichum and Forsythia ovata (Oleaceae).</title>
        <authorList>
            <person name="Jang H."/>
        </authorList>
    </citation>
    <scope>NUCLEOTIDE SEQUENCE [LARGE SCALE GENOMIC DNA]</scope>
</reference>
<keyword evidence="1" id="KW-0723">Serine/threonine-protein kinase</keyword>
<feature type="compositionally biased region" description="Basic and acidic residues" evidence="6">
    <location>
        <begin position="1"/>
        <end position="22"/>
    </location>
</feature>
<evidence type="ECO:0000256" key="1">
    <source>
        <dbReference type="ARBA" id="ARBA00022527"/>
    </source>
</evidence>
<dbReference type="GO" id="GO:0005524">
    <property type="term" value="F:ATP binding"/>
    <property type="evidence" value="ECO:0007669"/>
    <property type="project" value="UniProtKB-KW"/>
</dbReference>
<sequence length="122" mass="14252">MHEIKIKDDKADNHEDSAKDMEPTVVSGNGTETCQIIVTSIGVRNGQPIQAKCLETGEFVAIKKVLQDRRYKNRELQIMRLFDHPNMKEGADKLEYWRMREVIVDEKKKEKSFCIDKSRDRQ</sequence>
<dbReference type="EMBL" id="JBFOLJ010000001">
    <property type="protein sequence ID" value="KAL2559361.1"/>
    <property type="molecule type" value="Genomic_DNA"/>
</dbReference>
<name>A0ABD1XBL9_9LAMI</name>
<organism evidence="7 8">
    <name type="scientific">Forsythia ovata</name>
    <dbReference type="NCBI Taxonomy" id="205694"/>
    <lineage>
        <taxon>Eukaryota</taxon>
        <taxon>Viridiplantae</taxon>
        <taxon>Streptophyta</taxon>
        <taxon>Embryophyta</taxon>
        <taxon>Tracheophyta</taxon>
        <taxon>Spermatophyta</taxon>
        <taxon>Magnoliopsida</taxon>
        <taxon>eudicotyledons</taxon>
        <taxon>Gunneridae</taxon>
        <taxon>Pentapetalae</taxon>
        <taxon>asterids</taxon>
        <taxon>lamiids</taxon>
        <taxon>Lamiales</taxon>
        <taxon>Oleaceae</taxon>
        <taxon>Forsythieae</taxon>
        <taxon>Forsythia</taxon>
    </lineage>
</organism>
<evidence type="ECO:0000256" key="3">
    <source>
        <dbReference type="ARBA" id="ARBA00022741"/>
    </source>
</evidence>
<proteinExistence type="predicted"/>
<dbReference type="AlphaFoldDB" id="A0ABD1XBL9"/>
<feature type="region of interest" description="Disordered" evidence="6">
    <location>
        <begin position="1"/>
        <end position="26"/>
    </location>
</feature>
<evidence type="ECO:0000256" key="4">
    <source>
        <dbReference type="ARBA" id="ARBA00022777"/>
    </source>
</evidence>
<accession>A0ABD1XBL9</accession>
<protein>
    <submittedName>
        <fullName evidence="7">Shaggy-related protein kinase alpha</fullName>
    </submittedName>
</protein>
<keyword evidence="5" id="KW-0067">ATP-binding</keyword>
<evidence type="ECO:0000256" key="6">
    <source>
        <dbReference type="SAM" id="MobiDB-lite"/>
    </source>
</evidence>
<comment type="caution">
    <text evidence="7">The sequence shown here is derived from an EMBL/GenBank/DDBJ whole genome shotgun (WGS) entry which is preliminary data.</text>
</comment>
<evidence type="ECO:0000256" key="5">
    <source>
        <dbReference type="ARBA" id="ARBA00022840"/>
    </source>
</evidence>
<gene>
    <name evidence="7" type="ORF">Fot_04100</name>
</gene>
<dbReference type="SUPFAM" id="SSF56112">
    <property type="entry name" value="Protein kinase-like (PK-like)"/>
    <property type="match status" value="1"/>
</dbReference>
<dbReference type="Gene3D" id="3.30.200.20">
    <property type="entry name" value="Phosphorylase Kinase, domain 1"/>
    <property type="match status" value="1"/>
</dbReference>
<dbReference type="InterPro" id="IPR011009">
    <property type="entry name" value="Kinase-like_dom_sf"/>
</dbReference>
<keyword evidence="4 7" id="KW-0418">Kinase</keyword>
<evidence type="ECO:0000313" key="8">
    <source>
        <dbReference type="Proteomes" id="UP001604277"/>
    </source>
</evidence>
<keyword evidence="2" id="KW-0808">Transferase</keyword>
<dbReference type="Proteomes" id="UP001604277">
    <property type="component" value="Unassembled WGS sequence"/>
</dbReference>
<keyword evidence="8" id="KW-1185">Reference proteome</keyword>
<evidence type="ECO:0000256" key="2">
    <source>
        <dbReference type="ARBA" id="ARBA00022679"/>
    </source>
</evidence>
<dbReference type="PANTHER" id="PTHR24057">
    <property type="entry name" value="GLYCOGEN SYNTHASE KINASE-3 ALPHA"/>
    <property type="match status" value="1"/>
</dbReference>
<dbReference type="PANTHER" id="PTHR24057:SF0">
    <property type="entry name" value="PROTEIN KINASE SHAGGY-RELATED"/>
    <property type="match status" value="1"/>
</dbReference>
<dbReference type="GO" id="GO:0004674">
    <property type="term" value="F:protein serine/threonine kinase activity"/>
    <property type="evidence" value="ECO:0007669"/>
    <property type="project" value="UniProtKB-KW"/>
</dbReference>
<keyword evidence="3" id="KW-0547">Nucleotide-binding</keyword>
<dbReference type="InterPro" id="IPR050591">
    <property type="entry name" value="GSK-3"/>
</dbReference>
<evidence type="ECO:0000313" key="7">
    <source>
        <dbReference type="EMBL" id="KAL2559361.1"/>
    </source>
</evidence>